<accession>A0A1W0XD54</accession>
<keyword evidence="2" id="KW-0732">Signal</keyword>
<organism evidence="3 4">
    <name type="scientific">Hypsibius exemplaris</name>
    <name type="common">Freshwater tardigrade</name>
    <dbReference type="NCBI Taxonomy" id="2072580"/>
    <lineage>
        <taxon>Eukaryota</taxon>
        <taxon>Metazoa</taxon>
        <taxon>Ecdysozoa</taxon>
        <taxon>Tardigrada</taxon>
        <taxon>Eutardigrada</taxon>
        <taxon>Parachela</taxon>
        <taxon>Hypsibioidea</taxon>
        <taxon>Hypsibiidae</taxon>
        <taxon>Hypsibius</taxon>
    </lineage>
</organism>
<reference evidence="4" key="1">
    <citation type="submission" date="2017-01" db="EMBL/GenBank/DDBJ databases">
        <title>Comparative genomics of anhydrobiosis in the tardigrade Hypsibius dujardini.</title>
        <authorList>
            <person name="Yoshida Y."/>
            <person name="Koutsovoulos G."/>
            <person name="Laetsch D."/>
            <person name="Stevens L."/>
            <person name="Kumar S."/>
            <person name="Horikawa D."/>
            <person name="Ishino K."/>
            <person name="Komine S."/>
            <person name="Tomita M."/>
            <person name="Blaxter M."/>
            <person name="Arakawa K."/>
        </authorList>
    </citation>
    <scope>NUCLEOTIDE SEQUENCE [LARGE SCALE GENOMIC DNA]</scope>
    <source>
        <strain evidence="4">Z151</strain>
    </source>
</reference>
<sequence>MGSFAVALMALAFAGTISAQRSSDRDDSSFVITSINRGRPSGSGTDRRDSGSSDRRDSVGSDRRDSVSSDRRDSVGSDRRDSVGSDRRDSGSFNGRDSDRFGGSSSSSRLTGSGSRPSSSRGQFPDFVRIEVEIQRLDNPTGIIANGKKCDTFKSCDPRLTAYLDIGKPLSPWPGSVPEKKWPIIFEVSNQNSPTIGKSLNVDVCGGSVNKINARVHAVEMDSLTGNDEMNNFECLFDVDPRDIALDAGSARWGPSTECRSSAQPGKIRLFARQRAYEIPSTSCRASASS</sequence>
<keyword evidence="4" id="KW-1185">Reference proteome</keyword>
<feature type="signal peptide" evidence="2">
    <location>
        <begin position="1"/>
        <end position="19"/>
    </location>
</feature>
<evidence type="ECO:0000313" key="3">
    <source>
        <dbReference type="EMBL" id="OQV25416.1"/>
    </source>
</evidence>
<evidence type="ECO:0000313" key="4">
    <source>
        <dbReference type="Proteomes" id="UP000192578"/>
    </source>
</evidence>
<dbReference type="Proteomes" id="UP000192578">
    <property type="component" value="Unassembled WGS sequence"/>
</dbReference>
<comment type="caution">
    <text evidence="3">The sequence shown here is derived from an EMBL/GenBank/DDBJ whole genome shotgun (WGS) entry which is preliminary data.</text>
</comment>
<name>A0A1W0XD54_HYPEX</name>
<dbReference type="EMBL" id="MTYJ01000003">
    <property type="protein sequence ID" value="OQV25416.1"/>
    <property type="molecule type" value="Genomic_DNA"/>
</dbReference>
<protein>
    <recommendedName>
        <fullName evidence="5">Secreted protein</fullName>
    </recommendedName>
</protein>
<evidence type="ECO:0000256" key="1">
    <source>
        <dbReference type="SAM" id="MobiDB-lite"/>
    </source>
</evidence>
<proteinExistence type="predicted"/>
<evidence type="ECO:0000256" key="2">
    <source>
        <dbReference type="SAM" id="SignalP"/>
    </source>
</evidence>
<dbReference type="AlphaFoldDB" id="A0A1W0XD54"/>
<feature type="region of interest" description="Disordered" evidence="1">
    <location>
        <begin position="18"/>
        <end position="124"/>
    </location>
</feature>
<dbReference type="OrthoDB" id="10057271at2759"/>
<gene>
    <name evidence="3" type="ORF">BV898_01092</name>
</gene>
<evidence type="ECO:0008006" key="5">
    <source>
        <dbReference type="Google" id="ProtNLM"/>
    </source>
</evidence>
<feature type="compositionally biased region" description="Basic and acidic residues" evidence="1">
    <location>
        <begin position="45"/>
        <end position="100"/>
    </location>
</feature>
<feature type="compositionally biased region" description="Low complexity" evidence="1">
    <location>
        <begin position="101"/>
        <end position="122"/>
    </location>
</feature>
<feature type="chain" id="PRO_5013343108" description="Secreted protein" evidence="2">
    <location>
        <begin position="20"/>
        <end position="290"/>
    </location>
</feature>